<dbReference type="OrthoDB" id="3055857at2759"/>
<feature type="region of interest" description="Disordered" evidence="1">
    <location>
        <begin position="639"/>
        <end position="677"/>
    </location>
</feature>
<feature type="region of interest" description="Disordered" evidence="1">
    <location>
        <begin position="562"/>
        <end position="590"/>
    </location>
</feature>
<dbReference type="Proteomes" id="UP000054144">
    <property type="component" value="Unassembled WGS sequence"/>
</dbReference>
<keyword evidence="3" id="KW-1185">Reference proteome</keyword>
<evidence type="ECO:0000313" key="2">
    <source>
        <dbReference type="EMBL" id="KIY53003.1"/>
    </source>
</evidence>
<feature type="compositionally biased region" description="Low complexity" evidence="1">
    <location>
        <begin position="74"/>
        <end position="85"/>
    </location>
</feature>
<dbReference type="AlphaFoldDB" id="A0A0D7AQC6"/>
<feature type="compositionally biased region" description="Polar residues" evidence="1">
    <location>
        <begin position="45"/>
        <end position="57"/>
    </location>
</feature>
<name>A0A0D7AQC6_9AGAR</name>
<feature type="region of interest" description="Disordered" evidence="1">
    <location>
        <begin position="203"/>
        <end position="254"/>
    </location>
</feature>
<feature type="compositionally biased region" description="Polar residues" evidence="1">
    <location>
        <begin position="281"/>
        <end position="290"/>
    </location>
</feature>
<protein>
    <submittedName>
        <fullName evidence="2">Uncharacterized protein</fullName>
    </submittedName>
</protein>
<gene>
    <name evidence="2" type="ORF">FISHEDRAFT_55640</name>
</gene>
<feature type="region of interest" description="Disordered" evidence="1">
    <location>
        <begin position="1"/>
        <end position="86"/>
    </location>
</feature>
<evidence type="ECO:0000256" key="1">
    <source>
        <dbReference type="SAM" id="MobiDB-lite"/>
    </source>
</evidence>
<accession>A0A0D7AQC6</accession>
<organism evidence="2 3">
    <name type="scientific">Fistulina hepatica ATCC 64428</name>
    <dbReference type="NCBI Taxonomy" id="1128425"/>
    <lineage>
        <taxon>Eukaryota</taxon>
        <taxon>Fungi</taxon>
        <taxon>Dikarya</taxon>
        <taxon>Basidiomycota</taxon>
        <taxon>Agaricomycotina</taxon>
        <taxon>Agaricomycetes</taxon>
        <taxon>Agaricomycetidae</taxon>
        <taxon>Agaricales</taxon>
        <taxon>Fistulinaceae</taxon>
        <taxon>Fistulina</taxon>
    </lineage>
</organism>
<evidence type="ECO:0000313" key="3">
    <source>
        <dbReference type="Proteomes" id="UP000054144"/>
    </source>
</evidence>
<dbReference type="EMBL" id="KN881629">
    <property type="protein sequence ID" value="KIY53003.1"/>
    <property type="molecule type" value="Genomic_DNA"/>
</dbReference>
<feature type="compositionally biased region" description="Polar residues" evidence="1">
    <location>
        <begin position="640"/>
        <end position="649"/>
    </location>
</feature>
<sequence length="711" mass="77191">MSTRRPVTYGRRDRRRLPAPPPPATSSPRPLEDPTELLSHEDHSNLIQRSRSASNLSRPVLCPTSGAQTKKRSTSSNPTSSQASPHANILTYSGRCRAIISTDVPFNPSTSPPCRIDDPLKTLDHAEFSNRMLKRTRYASNIALSHSEMGTSEKQKFLIASDANTPAYIDSAQALQFQTPCPSVLAASVTFKLASSLPNDRISDALSPVPHPVRRTNSRNLKENPKNRRRAIRKSRRSLESPFARRPGSLNASPFKTATSVLQRSATACATSRTAAHVARPTQSMTNSPTRGKHFVSQPLNSVRRPYEPQLIRPNSLDLSSELNFDTLGPAVLDIEYGFGFSDLDIPQLFHRGDTGVDFNRPPSTMSIYGFDYCSDSDEEMGGNMFKDHCVQSTPFKKDRTASNSLGGLLFQNHGNRSLSPSSASDDTIPVHDSLSPHRVVQKSQSVPDFYNSRSVCSSRSWMSDSLVSPPTELGYADQLKDSLIDDEINVGEFVAAPGSVSDNEIDGVENGADSVTHLLEGLTLHLGVPKLSSAATIRTSSLDIDAKIQTNGVLEPAFPIASPRNPPAYKRTRSGTIRGPTETSFTRTRSGTIVGPERARSGTIVAPTRTRSGTIVANRPEPSAGERARKGSIIGIAPSAQQNESQSPPCTPERVPHMPNTSVEHGSHFDSDSDDELLLKSGDGVIGGITRLGRFGTVHEDAESEDDLAW</sequence>
<feature type="compositionally biased region" description="Basic residues" evidence="1">
    <location>
        <begin position="227"/>
        <end position="236"/>
    </location>
</feature>
<reference evidence="2 3" key="1">
    <citation type="journal article" date="2015" name="Fungal Genet. Biol.">
        <title>Evolution of novel wood decay mechanisms in Agaricales revealed by the genome sequences of Fistulina hepatica and Cylindrobasidium torrendii.</title>
        <authorList>
            <person name="Floudas D."/>
            <person name="Held B.W."/>
            <person name="Riley R."/>
            <person name="Nagy L.G."/>
            <person name="Koehler G."/>
            <person name="Ransdell A.S."/>
            <person name="Younus H."/>
            <person name="Chow J."/>
            <person name="Chiniquy J."/>
            <person name="Lipzen A."/>
            <person name="Tritt A."/>
            <person name="Sun H."/>
            <person name="Haridas S."/>
            <person name="LaButti K."/>
            <person name="Ohm R.A."/>
            <person name="Kues U."/>
            <person name="Blanchette R.A."/>
            <person name="Grigoriev I.V."/>
            <person name="Minto R.E."/>
            <person name="Hibbett D.S."/>
        </authorList>
    </citation>
    <scope>NUCLEOTIDE SEQUENCE [LARGE SCALE GENOMIC DNA]</scope>
    <source>
        <strain evidence="2 3">ATCC 64428</strain>
    </source>
</reference>
<proteinExistence type="predicted"/>
<feature type="region of interest" description="Disordered" evidence="1">
    <location>
        <begin position="272"/>
        <end position="294"/>
    </location>
</feature>